<name>A0AAW1UQ86_9CUCU</name>
<organism evidence="1 2">
    <name type="scientific">Henosepilachna vigintioctopunctata</name>
    <dbReference type="NCBI Taxonomy" id="420089"/>
    <lineage>
        <taxon>Eukaryota</taxon>
        <taxon>Metazoa</taxon>
        <taxon>Ecdysozoa</taxon>
        <taxon>Arthropoda</taxon>
        <taxon>Hexapoda</taxon>
        <taxon>Insecta</taxon>
        <taxon>Pterygota</taxon>
        <taxon>Neoptera</taxon>
        <taxon>Endopterygota</taxon>
        <taxon>Coleoptera</taxon>
        <taxon>Polyphaga</taxon>
        <taxon>Cucujiformia</taxon>
        <taxon>Coccinelloidea</taxon>
        <taxon>Coccinellidae</taxon>
        <taxon>Epilachninae</taxon>
        <taxon>Epilachnini</taxon>
        <taxon>Henosepilachna</taxon>
    </lineage>
</organism>
<comment type="caution">
    <text evidence="1">The sequence shown here is derived from an EMBL/GenBank/DDBJ whole genome shotgun (WGS) entry which is preliminary data.</text>
</comment>
<dbReference type="EMBL" id="JARQZJ010000077">
    <property type="protein sequence ID" value="KAK9882547.1"/>
    <property type="molecule type" value="Genomic_DNA"/>
</dbReference>
<dbReference type="AlphaFoldDB" id="A0AAW1UQ86"/>
<keyword evidence="2" id="KW-1185">Reference proteome</keyword>
<evidence type="ECO:0000313" key="1">
    <source>
        <dbReference type="EMBL" id="KAK9882547.1"/>
    </source>
</evidence>
<reference evidence="1 2" key="1">
    <citation type="submission" date="2023-03" db="EMBL/GenBank/DDBJ databases">
        <title>Genome insight into feeding habits of ladybird beetles.</title>
        <authorList>
            <person name="Li H.-S."/>
            <person name="Huang Y.-H."/>
            <person name="Pang H."/>
        </authorList>
    </citation>
    <scope>NUCLEOTIDE SEQUENCE [LARGE SCALE GENOMIC DNA]</scope>
    <source>
        <strain evidence="1">SYSU_2023b</strain>
        <tissue evidence="1">Whole body</tissue>
    </source>
</reference>
<protein>
    <submittedName>
        <fullName evidence="1">Uncharacterized protein</fullName>
    </submittedName>
</protein>
<sequence>MWHKDYVTDFDSDEHEGTLIAYSLNAEQYVELNIPETIDAIENHPEKENWLEAINEELQCMEKNQTWTDHGRFTREQESYRL</sequence>
<evidence type="ECO:0000313" key="2">
    <source>
        <dbReference type="Proteomes" id="UP001431783"/>
    </source>
</evidence>
<dbReference type="Proteomes" id="UP001431783">
    <property type="component" value="Unassembled WGS sequence"/>
</dbReference>
<accession>A0AAW1UQ86</accession>
<gene>
    <name evidence="1" type="ORF">WA026_021894</name>
</gene>
<proteinExistence type="predicted"/>